<proteinExistence type="predicted"/>
<keyword evidence="1" id="KW-1185">Reference proteome</keyword>
<reference evidence="2" key="1">
    <citation type="submission" date="2022-11" db="UniProtKB">
        <authorList>
            <consortium name="WormBaseParasite"/>
        </authorList>
    </citation>
    <scope>IDENTIFICATION</scope>
</reference>
<sequence length="89" mass="11033">MQTENFCKDYLETFLKIEKPENLFKSIEINARDDGTIEYLRNLPNIKISEIEEGYLKYHCYEIVRKDHWIFLCKYEERQNLLKYKIYKK</sequence>
<evidence type="ECO:0000313" key="1">
    <source>
        <dbReference type="Proteomes" id="UP000887540"/>
    </source>
</evidence>
<dbReference type="AlphaFoldDB" id="A0A914C4A4"/>
<accession>A0A914C4A4</accession>
<dbReference type="Proteomes" id="UP000887540">
    <property type="component" value="Unplaced"/>
</dbReference>
<dbReference type="WBParaSite" id="ACRNAN_Path_196.g692.t1">
    <property type="protein sequence ID" value="ACRNAN_Path_196.g692.t1"/>
    <property type="gene ID" value="ACRNAN_Path_196.g692"/>
</dbReference>
<name>A0A914C4A4_9BILA</name>
<organism evidence="1 2">
    <name type="scientific">Acrobeloides nanus</name>
    <dbReference type="NCBI Taxonomy" id="290746"/>
    <lineage>
        <taxon>Eukaryota</taxon>
        <taxon>Metazoa</taxon>
        <taxon>Ecdysozoa</taxon>
        <taxon>Nematoda</taxon>
        <taxon>Chromadorea</taxon>
        <taxon>Rhabditida</taxon>
        <taxon>Tylenchina</taxon>
        <taxon>Cephalobomorpha</taxon>
        <taxon>Cephaloboidea</taxon>
        <taxon>Cephalobidae</taxon>
        <taxon>Acrobeloides</taxon>
    </lineage>
</organism>
<evidence type="ECO:0000313" key="2">
    <source>
        <dbReference type="WBParaSite" id="ACRNAN_Path_196.g692.t1"/>
    </source>
</evidence>
<protein>
    <submittedName>
        <fullName evidence="2">Uncharacterized protein</fullName>
    </submittedName>
</protein>